<protein>
    <recommendedName>
        <fullName evidence="3">Endonuclease/exonuclease/phosphatase</fullName>
    </recommendedName>
</protein>
<dbReference type="AlphaFoldDB" id="A0A2P5CRZ7"/>
<dbReference type="Proteomes" id="UP000237000">
    <property type="component" value="Unassembled WGS sequence"/>
</dbReference>
<comment type="caution">
    <text evidence="1">The sequence shown here is derived from an EMBL/GenBank/DDBJ whole genome shotgun (WGS) entry which is preliminary data.</text>
</comment>
<sequence length="49" mass="5518">MKILSWNIRGSGSSTKRRVVRSFWGSRFKSVLLPAVGKAGSILILWDVR</sequence>
<gene>
    <name evidence="1" type="ORF">TorRG33x02_275130</name>
</gene>
<keyword evidence="2" id="KW-1185">Reference proteome</keyword>
<proteinExistence type="predicted"/>
<dbReference type="EMBL" id="JXTC01000333">
    <property type="protein sequence ID" value="PON63803.1"/>
    <property type="molecule type" value="Genomic_DNA"/>
</dbReference>
<evidence type="ECO:0008006" key="3">
    <source>
        <dbReference type="Google" id="ProtNLM"/>
    </source>
</evidence>
<dbReference type="OrthoDB" id="1718935at2759"/>
<accession>A0A2P5CRZ7</accession>
<dbReference type="InParanoid" id="A0A2P5CRZ7"/>
<reference evidence="2" key="1">
    <citation type="submission" date="2016-06" db="EMBL/GenBank/DDBJ databases">
        <title>Parallel loss of symbiosis genes in relatives of nitrogen-fixing non-legume Parasponia.</title>
        <authorList>
            <person name="Van Velzen R."/>
            <person name="Holmer R."/>
            <person name="Bu F."/>
            <person name="Rutten L."/>
            <person name="Van Zeijl A."/>
            <person name="Liu W."/>
            <person name="Santuari L."/>
            <person name="Cao Q."/>
            <person name="Sharma T."/>
            <person name="Shen D."/>
            <person name="Roswanjaya Y."/>
            <person name="Wardhani T."/>
            <person name="Kalhor M.S."/>
            <person name="Jansen J."/>
            <person name="Van den Hoogen J."/>
            <person name="Gungor B."/>
            <person name="Hartog M."/>
            <person name="Hontelez J."/>
            <person name="Verver J."/>
            <person name="Yang W.-C."/>
            <person name="Schijlen E."/>
            <person name="Repin R."/>
            <person name="Schilthuizen M."/>
            <person name="Schranz E."/>
            <person name="Heidstra R."/>
            <person name="Miyata K."/>
            <person name="Fedorova E."/>
            <person name="Kohlen W."/>
            <person name="Bisseling T."/>
            <person name="Smit S."/>
            <person name="Geurts R."/>
        </authorList>
    </citation>
    <scope>NUCLEOTIDE SEQUENCE [LARGE SCALE GENOMIC DNA]</scope>
    <source>
        <strain evidence="2">cv. RG33-2</strain>
    </source>
</reference>
<evidence type="ECO:0000313" key="1">
    <source>
        <dbReference type="EMBL" id="PON63803.1"/>
    </source>
</evidence>
<organism evidence="1 2">
    <name type="scientific">Trema orientale</name>
    <name type="common">Charcoal tree</name>
    <name type="synonym">Celtis orientalis</name>
    <dbReference type="NCBI Taxonomy" id="63057"/>
    <lineage>
        <taxon>Eukaryota</taxon>
        <taxon>Viridiplantae</taxon>
        <taxon>Streptophyta</taxon>
        <taxon>Embryophyta</taxon>
        <taxon>Tracheophyta</taxon>
        <taxon>Spermatophyta</taxon>
        <taxon>Magnoliopsida</taxon>
        <taxon>eudicotyledons</taxon>
        <taxon>Gunneridae</taxon>
        <taxon>Pentapetalae</taxon>
        <taxon>rosids</taxon>
        <taxon>fabids</taxon>
        <taxon>Rosales</taxon>
        <taxon>Cannabaceae</taxon>
        <taxon>Trema</taxon>
    </lineage>
</organism>
<name>A0A2P5CRZ7_TREOI</name>
<evidence type="ECO:0000313" key="2">
    <source>
        <dbReference type="Proteomes" id="UP000237000"/>
    </source>
</evidence>